<gene>
    <name evidence="1" type="ORF">METZ01_LOCUS89782</name>
</gene>
<accession>A0A381VAY2</accession>
<sequence>LQAFQACAIDHSAISPEDTCYINCVT</sequence>
<reference evidence="1" key="1">
    <citation type="submission" date="2018-05" db="EMBL/GenBank/DDBJ databases">
        <authorList>
            <person name="Lanie J.A."/>
            <person name="Ng W.-L."/>
            <person name="Kazmierczak K.M."/>
            <person name="Andrzejewski T.M."/>
            <person name="Davidsen T.M."/>
            <person name="Wayne K.J."/>
            <person name="Tettelin H."/>
            <person name="Glass J.I."/>
            <person name="Rusch D."/>
            <person name="Podicherti R."/>
            <person name="Tsui H.-C.T."/>
            <person name="Winkler M.E."/>
        </authorList>
    </citation>
    <scope>NUCLEOTIDE SEQUENCE</scope>
</reference>
<dbReference type="EMBL" id="UINC01008195">
    <property type="protein sequence ID" value="SVA36928.1"/>
    <property type="molecule type" value="Genomic_DNA"/>
</dbReference>
<name>A0A381VAY2_9ZZZZ</name>
<evidence type="ECO:0000313" key="1">
    <source>
        <dbReference type="EMBL" id="SVA36928.1"/>
    </source>
</evidence>
<protein>
    <submittedName>
        <fullName evidence="1">Uncharacterized protein</fullName>
    </submittedName>
</protein>
<feature type="non-terminal residue" evidence="1">
    <location>
        <position position="1"/>
    </location>
</feature>
<organism evidence="1">
    <name type="scientific">marine metagenome</name>
    <dbReference type="NCBI Taxonomy" id="408172"/>
    <lineage>
        <taxon>unclassified sequences</taxon>
        <taxon>metagenomes</taxon>
        <taxon>ecological metagenomes</taxon>
    </lineage>
</organism>
<dbReference type="AlphaFoldDB" id="A0A381VAY2"/>
<proteinExistence type="predicted"/>